<gene>
    <name evidence="1" type="ORF">TCM_021745</name>
</gene>
<keyword evidence="2" id="KW-1185">Reference proteome</keyword>
<dbReference type="Proteomes" id="UP000026915">
    <property type="component" value="Chromosome 5"/>
</dbReference>
<evidence type="ECO:0000313" key="2">
    <source>
        <dbReference type="Proteomes" id="UP000026915"/>
    </source>
</evidence>
<dbReference type="Gramene" id="EOY07278">
    <property type="protein sequence ID" value="EOY07278"/>
    <property type="gene ID" value="TCM_021745"/>
</dbReference>
<protein>
    <submittedName>
        <fullName evidence="1">Uncharacterized protein</fullName>
    </submittedName>
</protein>
<organism evidence="1 2">
    <name type="scientific">Theobroma cacao</name>
    <name type="common">Cacao</name>
    <name type="synonym">Cocoa</name>
    <dbReference type="NCBI Taxonomy" id="3641"/>
    <lineage>
        <taxon>Eukaryota</taxon>
        <taxon>Viridiplantae</taxon>
        <taxon>Streptophyta</taxon>
        <taxon>Embryophyta</taxon>
        <taxon>Tracheophyta</taxon>
        <taxon>Spermatophyta</taxon>
        <taxon>Magnoliopsida</taxon>
        <taxon>eudicotyledons</taxon>
        <taxon>Gunneridae</taxon>
        <taxon>Pentapetalae</taxon>
        <taxon>rosids</taxon>
        <taxon>malvids</taxon>
        <taxon>Malvales</taxon>
        <taxon>Malvaceae</taxon>
        <taxon>Byttnerioideae</taxon>
        <taxon>Theobroma</taxon>
    </lineage>
</organism>
<evidence type="ECO:0000313" key="1">
    <source>
        <dbReference type="EMBL" id="EOY07278.1"/>
    </source>
</evidence>
<reference evidence="1 2" key="1">
    <citation type="journal article" date="2013" name="Genome Biol.">
        <title>The genome sequence of the most widely cultivated cacao type and its use to identify candidate genes regulating pod color.</title>
        <authorList>
            <person name="Motamayor J.C."/>
            <person name="Mockaitis K."/>
            <person name="Schmutz J."/>
            <person name="Haiminen N."/>
            <person name="Iii D.L."/>
            <person name="Cornejo O."/>
            <person name="Findley S.D."/>
            <person name="Zheng P."/>
            <person name="Utro F."/>
            <person name="Royaert S."/>
            <person name="Saski C."/>
            <person name="Jenkins J."/>
            <person name="Podicheti R."/>
            <person name="Zhao M."/>
            <person name="Scheffler B.E."/>
            <person name="Stack J.C."/>
            <person name="Feltus F.A."/>
            <person name="Mustiga G.M."/>
            <person name="Amores F."/>
            <person name="Phillips W."/>
            <person name="Marelli J.P."/>
            <person name="May G.D."/>
            <person name="Shapiro H."/>
            <person name="Ma J."/>
            <person name="Bustamante C.D."/>
            <person name="Schnell R.J."/>
            <person name="Main D."/>
            <person name="Gilbert D."/>
            <person name="Parida L."/>
            <person name="Kuhn D.N."/>
        </authorList>
    </citation>
    <scope>NUCLEOTIDE SEQUENCE [LARGE SCALE GENOMIC DNA]</scope>
    <source>
        <strain evidence="2">cv. Matina 1-6</strain>
    </source>
</reference>
<dbReference type="InParanoid" id="A0A061ERK1"/>
<accession>A0A061ERK1</accession>
<dbReference type="HOGENOM" id="CLU_2676081_0_0_1"/>
<dbReference type="AlphaFoldDB" id="A0A061ERK1"/>
<proteinExistence type="predicted"/>
<dbReference type="EMBL" id="CM001883">
    <property type="protein sequence ID" value="EOY07278.1"/>
    <property type="molecule type" value="Genomic_DNA"/>
</dbReference>
<sequence length="75" mass="8674">MLIMIKGKEGIIKAKTSTEKMRSSMEIMNQESKNVTAEDHRKKKIVFPMCYNCRFASGKARNKPDRSTKLMSYRA</sequence>
<name>A0A061ERK1_THECC</name>